<dbReference type="Proteomes" id="UP001177670">
    <property type="component" value="Unassembled WGS sequence"/>
</dbReference>
<sequence>MEHKLEFCSSAEKYLEDQPAYNYSRIRASESEWKDDIPRHCFSAPNVQATEMTPRT</sequence>
<keyword evidence="2" id="KW-1185">Reference proteome</keyword>
<name>A0AA40KQT3_9HYME</name>
<comment type="caution">
    <text evidence="1">The sequence shown here is derived from an EMBL/GenBank/DDBJ whole genome shotgun (WGS) entry which is preliminary data.</text>
</comment>
<accession>A0AA40KQT3</accession>
<dbReference type="AlphaFoldDB" id="A0AA40KQT3"/>
<protein>
    <submittedName>
        <fullName evidence="1">Uncharacterized protein</fullName>
    </submittedName>
</protein>
<evidence type="ECO:0000313" key="2">
    <source>
        <dbReference type="Proteomes" id="UP001177670"/>
    </source>
</evidence>
<dbReference type="EMBL" id="JAHYIQ010000008">
    <property type="protein sequence ID" value="KAK1129359.1"/>
    <property type="molecule type" value="Genomic_DNA"/>
</dbReference>
<organism evidence="1 2">
    <name type="scientific">Melipona bicolor</name>
    <dbReference type="NCBI Taxonomy" id="60889"/>
    <lineage>
        <taxon>Eukaryota</taxon>
        <taxon>Metazoa</taxon>
        <taxon>Ecdysozoa</taxon>
        <taxon>Arthropoda</taxon>
        <taxon>Hexapoda</taxon>
        <taxon>Insecta</taxon>
        <taxon>Pterygota</taxon>
        <taxon>Neoptera</taxon>
        <taxon>Endopterygota</taxon>
        <taxon>Hymenoptera</taxon>
        <taxon>Apocrita</taxon>
        <taxon>Aculeata</taxon>
        <taxon>Apoidea</taxon>
        <taxon>Anthophila</taxon>
        <taxon>Apidae</taxon>
        <taxon>Melipona</taxon>
    </lineage>
</organism>
<evidence type="ECO:0000313" key="1">
    <source>
        <dbReference type="EMBL" id="KAK1129359.1"/>
    </source>
</evidence>
<reference evidence="1" key="1">
    <citation type="submission" date="2021-10" db="EMBL/GenBank/DDBJ databases">
        <title>Melipona bicolor Genome sequencing and assembly.</title>
        <authorList>
            <person name="Araujo N.S."/>
            <person name="Arias M.C."/>
        </authorList>
    </citation>
    <scope>NUCLEOTIDE SEQUENCE</scope>
    <source>
        <strain evidence="1">USP_2M_L1-L4_2017</strain>
        <tissue evidence="1">Whole body</tissue>
    </source>
</reference>
<proteinExistence type="predicted"/>
<gene>
    <name evidence="1" type="ORF">K0M31_019093</name>
</gene>